<gene>
    <name evidence="1" type="ORF">QWY31_00360</name>
</gene>
<evidence type="ECO:0000313" key="1">
    <source>
        <dbReference type="EMBL" id="MDN4163927.1"/>
    </source>
</evidence>
<name>A0ABT8F0F5_9BACT</name>
<accession>A0ABT8F0F5</accession>
<comment type="caution">
    <text evidence="1">The sequence shown here is derived from an EMBL/GenBank/DDBJ whole genome shotgun (WGS) entry which is preliminary data.</text>
</comment>
<dbReference type="Proteomes" id="UP001168552">
    <property type="component" value="Unassembled WGS sequence"/>
</dbReference>
<proteinExistence type="predicted"/>
<keyword evidence="2" id="KW-1185">Reference proteome</keyword>
<protein>
    <submittedName>
        <fullName evidence="1">Uncharacterized protein</fullName>
    </submittedName>
</protein>
<reference evidence="1" key="1">
    <citation type="submission" date="2023-06" db="EMBL/GenBank/DDBJ databases">
        <title>Cytophagales bacterium Strain LB-30, isolated from soil.</title>
        <authorList>
            <person name="Liu B."/>
        </authorList>
    </citation>
    <scope>NUCLEOTIDE SEQUENCE</scope>
    <source>
        <strain evidence="1">LB-30</strain>
    </source>
</reference>
<dbReference type="EMBL" id="JAUHJS010000001">
    <property type="protein sequence ID" value="MDN4163927.1"/>
    <property type="molecule type" value="Genomic_DNA"/>
</dbReference>
<evidence type="ECO:0000313" key="2">
    <source>
        <dbReference type="Proteomes" id="UP001168552"/>
    </source>
</evidence>
<sequence length="159" mass="18631">MKIASLNELKKTLKNLEPEEVTALCLRLAKFKKENKELLTYCLYEADNEAAFVESVKQEMSEAFQEINIRQLYLAKKTIRKVLRIAQKHSKYSGIAETQIALLLHFCEEMKATKVKIRQHKVLQNLYERQLATIQKLLLGLHEDLQSDYAPQFQELSRY</sequence>
<dbReference type="RefSeq" id="WP_320002456.1">
    <property type="nucleotide sequence ID" value="NZ_JAUHJS010000001.1"/>
</dbReference>
<organism evidence="1 2">
    <name type="scientific">Shiella aurantiaca</name>
    <dbReference type="NCBI Taxonomy" id="3058365"/>
    <lineage>
        <taxon>Bacteria</taxon>
        <taxon>Pseudomonadati</taxon>
        <taxon>Bacteroidota</taxon>
        <taxon>Cytophagia</taxon>
        <taxon>Cytophagales</taxon>
        <taxon>Shiellaceae</taxon>
        <taxon>Shiella</taxon>
    </lineage>
</organism>